<comment type="similarity">
    <text evidence="1">Belongs to the glycosyltransferase 2 family.</text>
</comment>
<organism evidence="6 7">
    <name type="scientific">Winogradskyella endarachnes</name>
    <dbReference type="NCBI Taxonomy" id="2681965"/>
    <lineage>
        <taxon>Bacteria</taxon>
        <taxon>Pseudomonadati</taxon>
        <taxon>Bacteroidota</taxon>
        <taxon>Flavobacteriia</taxon>
        <taxon>Flavobacteriales</taxon>
        <taxon>Flavobacteriaceae</taxon>
        <taxon>Winogradskyella</taxon>
    </lineage>
</organism>
<keyword evidence="2" id="KW-0328">Glycosyltransferase</keyword>
<gene>
    <name evidence="6" type="ORF">GN138_09595</name>
</gene>
<feature type="transmembrane region" description="Helical" evidence="4">
    <location>
        <begin position="6"/>
        <end position="24"/>
    </location>
</feature>
<feature type="transmembrane region" description="Helical" evidence="4">
    <location>
        <begin position="343"/>
        <end position="366"/>
    </location>
</feature>
<keyword evidence="4" id="KW-1133">Transmembrane helix</keyword>
<dbReference type="Pfam" id="PF00535">
    <property type="entry name" value="Glycos_transf_2"/>
    <property type="match status" value="1"/>
</dbReference>
<dbReference type="GO" id="GO:0016757">
    <property type="term" value="F:glycosyltransferase activity"/>
    <property type="evidence" value="ECO:0007669"/>
    <property type="project" value="UniProtKB-KW"/>
</dbReference>
<dbReference type="InterPro" id="IPR029044">
    <property type="entry name" value="Nucleotide-diphossugar_trans"/>
</dbReference>
<dbReference type="SUPFAM" id="SSF53448">
    <property type="entry name" value="Nucleotide-diphospho-sugar transferases"/>
    <property type="match status" value="1"/>
</dbReference>
<feature type="transmembrane region" description="Helical" evidence="4">
    <location>
        <begin position="282"/>
        <end position="302"/>
    </location>
</feature>
<dbReference type="RefSeq" id="WP_157363582.1">
    <property type="nucleotide sequence ID" value="NZ_WOWS01000003.1"/>
</dbReference>
<evidence type="ECO:0000256" key="2">
    <source>
        <dbReference type="ARBA" id="ARBA00022676"/>
    </source>
</evidence>
<feature type="domain" description="Glycosyltransferase 2-like" evidence="5">
    <location>
        <begin position="42"/>
        <end position="180"/>
    </location>
</feature>
<dbReference type="AlphaFoldDB" id="A0A6L6UCT5"/>
<comment type="caution">
    <text evidence="6">The sequence shown here is derived from an EMBL/GenBank/DDBJ whole genome shotgun (WGS) entry which is preliminary data.</text>
</comment>
<protein>
    <submittedName>
        <fullName evidence="6">Glycosyltransferase</fullName>
    </submittedName>
</protein>
<sequence>MITILAISAILIYLFVISILIYGFDKVEEFRLQDLPAKTKFSVIIPFRNEAKNLPKLLESIALLNYTQSHFEVILVNDDSEDNSIKVIENIITTKLFSKIAIKIIENNRISNSPKKDAITSAVSIAEHPWIITTDADCILPTYWLDSFDEFLQLNNTNCIVAPVTYHGKLSFFNRFQTLDFLSLQGASIGSFGVKKPMLCNGANFAYLKSQFNVLNGFKGNDAIASGDDVFMLEKFLNNDANKVHYLKSKKAIVTTNPSENLKSLFHQRMRWASKTSQLQSWFTKIVGLIIILGNLTCLALLPLVLTNLISSKIAITLFVIKFCIDFLLLFKTSRFYKQEAYLLSFIVSSVIYPIFNISVFSLSLFKSYNWKGRTSNK</sequence>
<dbReference type="CDD" id="cd04192">
    <property type="entry name" value="GT_2_like_e"/>
    <property type="match status" value="1"/>
</dbReference>
<evidence type="ECO:0000256" key="1">
    <source>
        <dbReference type="ARBA" id="ARBA00006739"/>
    </source>
</evidence>
<keyword evidence="3 6" id="KW-0808">Transferase</keyword>
<dbReference type="EMBL" id="WOWS01000003">
    <property type="protein sequence ID" value="MUU78697.1"/>
    <property type="molecule type" value="Genomic_DNA"/>
</dbReference>
<dbReference type="InterPro" id="IPR001173">
    <property type="entry name" value="Glyco_trans_2-like"/>
</dbReference>
<evidence type="ECO:0000313" key="6">
    <source>
        <dbReference type="EMBL" id="MUU78697.1"/>
    </source>
</evidence>
<proteinExistence type="inferred from homology"/>
<evidence type="ECO:0000259" key="5">
    <source>
        <dbReference type="Pfam" id="PF00535"/>
    </source>
</evidence>
<dbReference type="PANTHER" id="PTHR43630:SF1">
    <property type="entry name" value="POLY-BETA-1,6-N-ACETYL-D-GLUCOSAMINE SYNTHASE"/>
    <property type="match status" value="1"/>
</dbReference>
<reference evidence="6 7" key="1">
    <citation type="submission" date="2019-12" db="EMBL/GenBank/DDBJ databases">
        <authorList>
            <person name="Li J."/>
        </authorList>
    </citation>
    <scope>NUCLEOTIDE SEQUENCE [LARGE SCALE GENOMIC DNA]</scope>
    <source>
        <strain evidence="6 7">HL2-2</strain>
    </source>
</reference>
<evidence type="ECO:0000256" key="4">
    <source>
        <dbReference type="SAM" id="Phobius"/>
    </source>
</evidence>
<dbReference type="Gene3D" id="3.90.550.10">
    <property type="entry name" value="Spore Coat Polysaccharide Biosynthesis Protein SpsA, Chain A"/>
    <property type="match status" value="1"/>
</dbReference>
<feature type="transmembrane region" description="Helical" evidence="4">
    <location>
        <begin position="314"/>
        <end position="331"/>
    </location>
</feature>
<keyword evidence="7" id="KW-1185">Reference proteome</keyword>
<keyword evidence="4" id="KW-0812">Transmembrane</keyword>
<name>A0A6L6UCT5_9FLAO</name>
<evidence type="ECO:0000256" key="3">
    <source>
        <dbReference type="ARBA" id="ARBA00022679"/>
    </source>
</evidence>
<dbReference type="PANTHER" id="PTHR43630">
    <property type="entry name" value="POLY-BETA-1,6-N-ACETYL-D-GLUCOSAMINE SYNTHASE"/>
    <property type="match status" value="1"/>
</dbReference>
<keyword evidence="4" id="KW-0472">Membrane</keyword>
<dbReference type="Proteomes" id="UP000478208">
    <property type="component" value="Unassembled WGS sequence"/>
</dbReference>
<accession>A0A6L6UCT5</accession>
<evidence type="ECO:0000313" key="7">
    <source>
        <dbReference type="Proteomes" id="UP000478208"/>
    </source>
</evidence>